<keyword evidence="3" id="KW-1185">Reference proteome</keyword>
<proteinExistence type="predicted"/>
<dbReference type="Proteomes" id="UP000507470">
    <property type="component" value="Unassembled WGS sequence"/>
</dbReference>
<evidence type="ECO:0000256" key="1">
    <source>
        <dbReference type="SAM" id="Phobius"/>
    </source>
</evidence>
<evidence type="ECO:0000313" key="3">
    <source>
        <dbReference type="Proteomes" id="UP000507470"/>
    </source>
</evidence>
<feature type="transmembrane region" description="Helical" evidence="1">
    <location>
        <begin position="306"/>
        <end position="333"/>
    </location>
</feature>
<protein>
    <recommendedName>
        <fullName evidence="4">Ig-like domain-containing protein</fullName>
    </recommendedName>
</protein>
<evidence type="ECO:0000313" key="2">
    <source>
        <dbReference type="EMBL" id="CAC5383960.1"/>
    </source>
</evidence>
<dbReference type="AlphaFoldDB" id="A0A6J8BLH8"/>
<keyword evidence="1" id="KW-0812">Transmembrane</keyword>
<evidence type="ECO:0008006" key="4">
    <source>
        <dbReference type="Google" id="ProtNLM"/>
    </source>
</evidence>
<accession>A0A6J8BLH8</accession>
<keyword evidence="1" id="KW-0472">Membrane</keyword>
<keyword evidence="1" id="KW-1133">Transmembrane helix</keyword>
<gene>
    <name evidence="2" type="ORF">MCOR_19651</name>
</gene>
<name>A0A6J8BLH8_MYTCO</name>
<dbReference type="EMBL" id="CACVKT020003460">
    <property type="protein sequence ID" value="CAC5383960.1"/>
    <property type="molecule type" value="Genomic_DNA"/>
</dbReference>
<organism evidence="2 3">
    <name type="scientific">Mytilus coruscus</name>
    <name type="common">Sea mussel</name>
    <dbReference type="NCBI Taxonomy" id="42192"/>
    <lineage>
        <taxon>Eukaryota</taxon>
        <taxon>Metazoa</taxon>
        <taxon>Spiralia</taxon>
        <taxon>Lophotrochozoa</taxon>
        <taxon>Mollusca</taxon>
        <taxon>Bivalvia</taxon>
        <taxon>Autobranchia</taxon>
        <taxon>Pteriomorphia</taxon>
        <taxon>Mytilida</taxon>
        <taxon>Mytiloidea</taxon>
        <taxon>Mytilidae</taxon>
        <taxon>Mytilinae</taxon>
        <taxon>Mytilus</taxon>
    </lineage>
</organism>
<reference evidence="2 3" key="1">
    <citation type="submission" date="2020-06" db="EMBL/GenBank/DDBJ databases">
        <authorList>
            <person name="Li R."/>
            <person name="Bekaert M."/>
        </authorList>
    </citation>
    <scope>NUCLEOTIDE SEQUENCE [LARGE SCALE GENOMIC DNA]</scope>
    <source>
        <strain evidence="3">wild</strain>
    </source>
</reference>
<sequence length="433" mass="48762">MLRSRRTTSELLVNLDNLSWKVENKVLQYGGDLSLFCPVDNCCLESAGWGKWISKDELTTIFIDVKDLDSDDSTKYAGGTYLNGFSLLIRNFSREDLNIAYSCTYGFQVSQKKILLWTDAFRSKPEIDHIKDKKRVIIGLIIALSLSARSAVVVHYSDKNMEIVHRLYSLFPIVMLMKCFSKTDEYNLSWKAENKVLQYGDDLSLFCPVDNCCLESAGWGKWTSKDELTTIFIDVKDLDSNDTSKYAGGTYSNGFSLLIRNFSREDLNIAYSCTYGFQVSQKKILLWTDAFRSKPEIDHMKENKPVIIGLIIALSLLLLAVACVVVVVICVYLKKKSKSEMGNKDGVHKLTDESLSTETSEKPLLQTISNPMDIDRSEPVPSSVLTCTVSFPMFDRTHLGDSTGNYSAGSDESYITCRTPSTVSFLPRTIEEE</sequence>